<comment type="caution">
    <text evidence="4">The sequence shown here is derived from an EMBL/GenBank/DDBJ whole genome shotgun (WGS) entry which is preliminary data.</text>
</comment>
<evidence type="ECO:0000259" key="3">
    <source>
        <dbReference type="Pfam" id="PF01757"/>
    </source>
</evidence>
<accession>A0A9X5ART9</accession>
<sequence length="423" mass="45933">MLSRHDKAMPRSGAARAHRAPMERVDGMTIRVASPPVSRFETAPAPCPSPPRRPLAHLPALDGLRAIAVLLVFWVHFPFVADSALGKAVWSLGQTMRAGYLGVDLFFVLSGFLITRILLDERERTGTVSLRVFYIRRALRIFPIYYLCVAVYALTFPFDGSALASLLTYTFNYYHPFHPIPNAMEHAWSLAVEEQFYLVWPALVMLVPIGLGRRMCGIVIPAAAMAAALLIALTVESAIAGNLIYMASATRMMSLSLGAALAYREITAAPMPAWQPYAMLLGGVFLLGLDHTARAVGLISPGGWYWTIALLGYALISAGAVSLLVTAGDRLARAARAVLATAPLRYVGRISYGLYLYHYLLLFLLGLAPYQMATSGASLAQVGMALAVVVGTAVISYHVIEAPLLRLKDRFGPRNAPPPSYVD</sequence>
<dbReference type="GO" id="GO:0016020">
    <property type="term" value="C:membrane"/>
    <property type="evidence" value="ECO:0007669"/>
    <property type="project" value="TreeGrafter"/>
</dbReference>
<keyword evidence="2" id="KW-0472">Membrane</keyword>
<feature type="transmembrane region" description="Helical" evidence="2">
    <location>
        <begin position="218"/>
        <end position="237"/>
    </location>
</feature>
<dbReference type="InterPro" id="IPR050879">
    <property type="entry name" value="Acyltransferase_3"/>
</dbReference>
<dbReference type="GO" id="GO:0016747">
    <property type="term" value="F:acyltransferase activity, transferring groups other than amino-acyl groups"/>
    <property type="evidence" value="ECO:0007669"/>
    <property type="project" value="InterPro"/>
</dbReference>
<feature type="transmembrane region" description="Helical" evidence="2">
    <location>
        <begin position="354"/>
        <end position="373"/>
    </location>
</feature>
<evidence type="ECO:0000313" key="5">
    <source>
        <dbReference type="Proteomes" id="UP000438991"/>
    </source>
</evidence>
<keyword evidence="4" id="KW-0012">Acyltransferase</keyword>
<dbReference type="AlphaFoldDB" id="A0A9X5ART9"/>
<feature type="region of interest" description="Disordered" evidence="1">
    <location>
        <begin position="1"/>
        <end position="20"/>
    </location>
</feature>
<name>A0A9X5ART9_9BRAD</name>
<dbReference type="PANTHER" id="PTHR23028:SF53">
    <property type="entry name" value="ACYL_TRANSF_3 DOMAIN-CONTAINING PROTEIN"/>
    <property type="match status" value="1"/>
</dbReference>
<keyword evidence="2" id="KW-1133">Transmembrane helix</keyword>
<feature type="transmembrane region" description="Helical" evidence="2">
    <location>
        <begin position="100"/>
        <end position="119"/>
    </location>
</feature>
<dbReference type="InterPro" id="IPR002656">
    <property type="entry name" value="Acyl_transf_3_dom"/>
</dbReference>
<reference evidence="4 5" key="1">
    <citation type="submission" date="2019-11" db="EMBL/GenBank/DDBJ databases">
        <title>Whole-genome sequence of Rhodoplanes serenus DSM 18633, type strain.</title>
        <authorList>
            <person name="Kyndt J.A."/>
            <person name="Meyer T.E."/>
        </authorList>
    </citation>
    <scope>NUCLEOTIDE SEQUENCE [LARGE SCALE GENOMIC DNA]</scope>
    <source>
        <strain evidence="4 5">DSM 18633</strain>
    </source>
</reference>
<dbReference type="PANTHER" id="PTHR23028">
    <property type="entry name" value="ACETYLTRANSFERASE"/>
    <property type="match status" value="1"/>
</dbReference>
<feature type="transmembrane region" description="Helical" evidence="2">
    <location>
        <begin position="63"/>
        <end position="80"/>
    </location>
</feature>
<evidence type="ECO:0000256" key="1">
    <source>
        <dbReference type="SAM" id="MobiDB-lite"/>
    </source>
</evidence>
<protein>
    <submittedName>
        <fullName evidence="4">Acyltransferase family protein</fullName>
    </submittedName>
</protein>
<feature type="domain" description="Acyltransferase 3" evidence="3">
    <location>
        <begin position="59"/>
        <end position="392"/>
    </location>
</feature>
<feature type="transmembrane region" description="Helical" evidence="2">
    <location>
        <begin position="274"/>
        <end position="292"/>
    </location>
</feature>
<feature type="transmembrane region" description="Helical" evidence="2">
    <location>
        <begin position="379"/>
        <end position="400"/>
    </location>
</feature>
<keyword evidence="4" id="KW-0808">Transferase</keyword>
<feature type="transmembrane region" description="Helical" evidence="2">
    <location>
        <begin position="304"/>
        <end position="326"/>
    </location>
</feature>
<evidence type="ECO:0000256" key="2">
    <source>
        <dbReference type="SAM" id="Phobius"/>
    </source>
</evidence>
<evidence type="ECO:0000313" key="4">
    <source>
        <dbReference type="EMBL" id="MTW15485.1"/>
    </source>
</evidence>
<gene>
    <name evidence="4" type="ORF">GJ689_04600</name>
</gene>
<dbReference type="EMBL" id="WNKV01000003">
    <property type="protein sequence ID" value="MTW15485.1"/>
    <property type="molecule type" value="Genomic_DNA"/>
</dbReference>
<dbReference type="Pfam" id="PF01757">
    <property type="entry name" value="Acyl_transf_3"/>
    <property type="match status" value="1"/>
</dbReference>
<dbReference type="GO" id="GO:0009103">
    <property type="term" value="P:lipopolysaccharide biosynthetic process"/>
    <property type="evidence" value="ECO:0007669"/>
    <property type="project" value="TreeGrafter"/>
</dbReference>
<organism evidence="4 5">
    <name type="scientific">Rhodoplanes serenus</name>
    <dbReference type="NCBI Taxonomy" id="200615"/>
    <lineage>
        <taxon>Bacteria</taxon>
        <taxon>Pseudomonadati</taxon>
        <taxon>Pseudomonadota</taxon>
        <taxon>Alphaproteobacteria</taxon>
        <taxon>Hyphomicrobiales</taxon>
        <taxon>Nitrobacteraceae</taxon>
        <taxon>Rhodoplanes</taxon>
    </lineage>
</organism>
<keyword evidence="2" id="KW-0812">Transmembrane</keyword>
<proteinExistence type="predicted"/>
<feature type="transmembrane region" description="Helical" evidence="2">
    <location>
        <begin position="139"/>
        <end position="158"/>
    </location>
</feature>
<dbReference type="Proteomes" id="UP000438991">
    <property type="component" value="Unassembled WGS sequence"/>
</dbReference>